<dbReference type="AlphaFoldDB" id="A0A919L4V8"/>
<dbReference type="InterPro" id="IPR027939">
    <property type="entry name" value="NMT1/THI5"/>
</dbReference>
<organism evidence="13 14">
    <name type="scientific">Streptomyces sulfonofaciens</name>
    <dbReference type="NCBI Taxonomy" id="68272"/>
    <lineage>
        <taxon>Bacteria</taxon>
        <taxon>Bacillati</taxon>
        <taxon>Actinomycetota</taxon>
        <taxon>Actinomycetes</taxon>
        <taxon>Kitasatosporales</taxon>
        <taxon>Streptomycetaceae</taxon>
        <taxon>Streptomyces</taxon>
    </lineage>
</organism>
<sequence>MPMPIDRSVRQDESAPAWSRRHLLRTAGAMGAAALGGPLLAACSDNSGDSKGSSSTDHVRVALGWLKDVEFAGFFVADSAGYYADEKLSIQFQAGGPNTPDTTAVLATGQADIGVHANMQVLLQATAKGNDFVMVGSGYQTNPGGLISLASNPVRSAKDLVGAKVLGQQGAKPQLNAVFELAGLKPDYEFIPVGFDIDPLVEKQGKVFTGYMTTQPITLESKYKMKQGKDFLTLTYESFGMPAYATLVYCKRSFLQQRKDVMERFMRATIRGWQDNAKDPERAARLVVEKYGADLGLDLKQQIRSNEIGIPFMESALTRKKGLFRMDVERLAGPMYKGLRAAGVKDLPDAHKVVDTSVLDAVYRGSNRV</sequence>
<reference evidence="13" key="2">
    <citation type="submission" date="2020-09" db="EMBL/GenBank/DDBJ databases">
        <authorList>
            <person name="Sun Q."/>
            <person name="Ohkuma M."/>
        </authorList>
    </citation>
    <scope>NUCLEOTIDE SEQUENCE</scope>
    <source>
        <strain evidence="13">JCM 5069</strain>
    </source>
</reference>
<evidence type="ECO:0000313" key="13">
    <source>
        <dbReference type="EMBL" id="GHH83907.1"/>
    </source>
</evidence>
<evidence type="ECO:0000259" key="12">
    <source>
        <dbReference type="Pfam" id="PF09084"/>
    </source>
</evidence>
<dbReference type="GO" id="GO:0046872">
    <property type="term" value="F:metal ion binding"/>
    <property type="evidence" value="ECO:0007669"/>
    <property type="project" value="UniProtKB-KW"/>
</dbReference>
<comment type="subunit">
    <text evidence="4">Homodimer.</text>
</comment>
<evidence type="ECO:0000256" key="4">
    <source>
        <dbReference type="ARBA" id="ARBA00011738"/>
    </source>
</evidence>
<evidence type="ECO:0000256" key="9">
    <source>
        <dbReference type="ARBA" id="ARBA00023004"/>
    </source>
</evidence>
<dbReference type="PANTHER" id="PTHR31528">
    <property type="entry name" value="4-AMINO-5-HYDROXYMETHYL-2-METHYLPYRIMIDINE PHOSPHATE SYNTHASE THI11-RELATED"/>
    <property type="match status" value="1"/>
</dbReference>
<dbReference type="Pfam" id="PF09084">
    <property type="entry name" value="NMT1"/>
    <property type="match status" value="1"/>
</dbReference>
<keyword evidence="5" id="KW-0808">Transferase</keyword>
<comment type="similarity">
    <text evidence="3">Belongs to the NMT1/THI5 family.</text>
</comment>
<dbReference type="Proteomes" id="UP000603708">
    <property type="component" value="Unassembled WGS sequence"/>
</dbReference>
<keyword evidence="6" id="KW-0479">Metal-binding</keyword>
<dbReference type="Gene3D" id="3.40.190.10">
    <property type="entry name" value="Periplasmic binding protein-like II"/>
    <property type="match status" value="2"/>
</dbReference>
<comment type="pathway">
    <text evidence="2">Cofactor biosynthesis; thiamine diphosphate biosynthesis.</text>
</comment>
<accession>A0A919L4V8</accession>
<comment type="caution">
    <text evidence="13">The sequence shown here is derived from an EMBL/GenBank/DDBJ whole genome shotgun (WGS) entry which is preliminary data.</text>
</comment>
<evidence type="ECO:0000256" key="10">
    <source>
        <dbReference type="ARBA" id="ARBA00033171"/>
    </source>
</evidence>
<evidence type="ECO:0000256" key="1">
    <source>
        <dbReference type="ARBA" id="ARBA00003469"/>
    </source>
</evidence>
<dbReference type="GO" id="GO:0016740">
    <property type="term" value="F:transferase activity"/>
    <property type="evidence" value="ECO:0007669"/>
    <property type="project" value="UniProtKB-KW"/>
</dbReference>
<evidence type="ECO:0000256" key="8">
    <source>
        <dbReference type="ARBA" id="ARBA00022977"/>
    </source>
</evidence>
<dbReference type="EMBL" id="BNCD01000014">
    <property type="protein sequence ID" value="GHH83907.1"/>
    <property type="molecule type" value="Genomic_DNA"/>
</dbReference>
<dbReference type="GO" id="GO:0009228">
    <property type="term" value="P:thiamine biosynthetic process"/>
    <property type="evidence" value="ECO:0007669"/>
    <property type="project" value="UniProtKB-KW"/>
</dbReference>
<dbReference type="InterPro" id="IPR015168">
    <property type="entry name" value="SsuA/THI5"/>
</dbReference>
<protein>
    <recommendedName>
        <fullName evidence="10">Thiamine pyrimidine synthase</fullName>
    </recommendedName>
</protein>
<keyword evidence="7" id="KW-0663">Pyridoxal phosphate</keyword>
<dbReference type="SUPFAM" id="SSF53850">
    <property type="entry name" value="Periplasmic binding protein-like II"/>
    <property type="match status" value="1"/>
</dbReference>
<keyword evidence="14" id="KW-1185">Reference proteome</keyword>
<evidence type="ECO:0000256" key="3">
    <source>
        <dbReference type="ARBA" id="ARBA00009406"/>
    </source>
</evidence>
<dbReference type="InterPro" id="IPR006311">
    <property type="entry name" value="TAT_signal"/>
</dbReference>
<evidence type="ECO:0000256" key="6">
    <source>
        <dbReference type="ARBA" id="ARBA00022723"/>
    </source>
</evidence>
<evidence type="ECO:0000256" key="11">
    <source>
        <dbReference type="ARBA" id="ARBA00048179"/>
    </source>
</evidence>
<comment type="catalytic activity">
    <reaction evidence="11">
        <text>N(6)-(pyridoxal phosphate)-L-lysyl-[4-amino-5-hydroxymethyl-2-methylpyrimidine phosphate synthase] + L-histidyl-[4-amino-5-hydroxymethyl-2-methylpyrimidine phosphate synthase] + 2 Fe(3+) + 4 H2O = L-lysyl-[4-amino-5-hydroxymethyl-2-methylpyrimidine phosphate synthase] + (2S)-2-amino-5-hydroxy-4-oxopentanoyl-[4-amino-5-hydroxymethyl-2-methylpyrimidine phosphate synthase] + 4-amino-2-methyl-5-(phosphooxymethyl)pyrimidine + 3-oxopropanoate + 2 Fe(2+) + 2 H(+)</text>
        <dbReference type="Rhea" id="RHEA:65756"/>
        <dbReference type="Rhea" id="RHEA-COMP:16892"/>
        <dbReference type="Rhea" id="RHEA-COMP:16893"/>
        <dbReference type="Rhea" id="RHEA-COMP:16894"/>
        <dbReference type="Rhea" id="RHEA-COMP:16895"/>
        <dbReference type="ChEBI" id="CHEBI:15377"/>
        <dbReference type="ChEBI" id="CHEBI:15378"/>
        <dbReference type="ChEBI" id="CHEBI:29033"/>
        <dbReference type="ChEBI" id="CHEBI:29034"/>
        <dbReference type="ChEBI" id="CHEBI:29969"/>
        <dbReference type="ChEBI" id="CHEBI:29979"/>
        <dbReference type="ChEBI" id="CHEBI:33190"/>
        <dbReference type="ChEBI" id="CHEBI:58354"/>
        <dbReference type="ChEBI" id="CHEBI:143915"/>
        <dbReference type="ChEBI" id="CHEBI:157692"/>
    </reaction>
    <physiologicalReaction direction="left-to-right" evidence="11">
        <dbReference type="Rhea" id="RHEA:65757"/>
    </physiologicalReaction>
</comment>
<proteinExistence type="inferred from homology"/>
<keyword evidence="8" id="KW-0784">Thiamine biosynthesis</keyword>
<feature type="domain" description="SsuA/THI5-like" evidence="12">
    <location>
        <begin position="70"/>
        <end position="283"/>
    </location>
</feature>
<evidence type="ECO:0000256" key="5">
    <source>
        <dbReference type="ARBA" id="ARBA00022679"/>
    </source>
</evidence>
<reference evidence="13" key="1">
    <citation type="journal article" date="2014" name="Int. J. Syst. Evol. Microbiol.">
        <title>Complete genome sequence of Corynebacterium casei LMG S-19264T (=DSM 44701T), isolated from a smear-ripened cheese.</title>
        <authorList>
            <consortium name="US DOE Joint Genome Institute (JGI-PGF)"/>
            <person name="Walter F."/>
            <person name="Albersmeier A."/>
            <person name="Kalinowski J."/>
            <person name="Ruckert C."/>
        </authorList>
    </citation>
    <scope>NUCLEOTIDE SEQUENCE</scope>
    <source>
        <strain evidence="13">JCM 5069</strain>
    </source>
</reference>
<comment type="function">
    <text evidence="1">Responsible for the formation of the pyrimidine heterocycle in the thiamine biosynthesis pathway. Catalyzes the formation of hydroxymethylpyrimidine phosphate (HMP-P) from histidine and pyridoxal phosphate (PLP). The protein uses PLP and the active site histidine to form HMP-P, generating an inactive enzyme. The enzyme can only undergo a single turnover, which suggests it is a suicide enzyme.</text>
</comment>
<dbReference type="PROSITE" id="PS51318">
    <property type="entry name" value="TAT"/>
    <property type="match status" value="1"/>
</dbReference>
<evidence type="ECO:0000256" key="2">
    <source>
        <dbReference type="ARBA" id="ARBA00004948"/>
    </source>
</evidence>
<keyword evidence="9" id="KW-0408">Iron</keyword>
<evidence type="ECO:0000313" key="14">
    <source>
        <dbReference type="Proteomes" id="UP000603708"/>
    </source>
</evidence>
<evidence type="ECO:0000256" key="7">
    <source>
        <dbReference type="ARBA" id="ARBA00022898"/>
    </source>
</evidence>
<name>A0A919L4V8_9ACTN</name>
<gene>
    <name evidence="13" type="ORF">GCM10018793_47140</name>
</gene>
<dbReference type="PANTHER" id="PTHR31528:SF1">
    <property type="entry name" value="4-AMINO-5-HYDROXYMETHYL-2-METHYLPYRIMIDINE PHOSPHATE SYNTHASE THI11-RELATED"/>
    <property type="match status" value="1"/>
</dbReference>